<dbReference type="EMBL" id="JSZA02000002">
    <property type="protein sequence ID" value="KHD07487.1"/>
    <property type="molecule type" value="Genomic_DNA"/>
</dbReference>
<sequence>MQALELKSDSLDGIIKIPETHKEWYGKILKVIFLGEIYPKSINIDAEKAELEHFFDQFNSDFTGLSFNRDEANER</sequence>
<comment type="caution">
    <text evidence="1">The sequence shown here is derived from an EMBL/GenBank/DDBJ whole genome shotgun (WGS) entry which is preliminary data.</text>
</comment>
<gene>
    <name evidence="1" type="ORF">PN36_00725</name>
</gene>
<reference evidence="1 2" key="1">
    <citation type="journal article" date="2016" name="Front. Microbiol.">
        <title>Single-Cell (Meta-)Genomics of a Dimorphic Candidatus Thiomargarita nelsonii Reveals Genomic Plasticity.</title>
        <authorList>
            <person name="Flood B.E."/>
            <person name="Fliss P."/>
            <person name="Jones D.S."/>
            <person name="Dick G.J."/>
            <person name="Jain S."/>
            <person name="Kaster A.K."/>
            <person name="Winkel M."/>
            <person name="Mussmann M."/>
            <person name="Bailey J."/>
        </authorList>
    </citation>
    <scope>NUCLEOTIDE SEQUENCE [LARGE SCALE GENOMIC DNA]</scope>
    <source>
        <strain evidence="1">Hydrate Ridge</strain>
    </source>
</reference>
<dbReference type="Proteomes" id="UP000030428">
    <property type="component" value="Unassembled WGS sequence"/>
</dbReference>
<evidence type="ECO:0000313" key="1">
    <source>
        <dbReference type="EMBL" id="KHD07487.1"/>
    </source>
</evidence>
<dbReference type="AlphaFoldDB" id="A0A0A6PAX4"/>
<proteinExistence type="predicted"/>
<organism evidence="1 2">
    <name type="scientific">Candidatus Thiomargarita nelsonii</name>
    <dbReference type="NCBI Taxonomy" id="1003181"/>
    <lineage>
        <taxon>Bacteria</taxon>
        <taxon>Pseudomonadati</taxon>
        <taxon>Pseudomonadota</taxon>
        <taxon>Gammaproteobacteria</taxon>
        <taxon>Thiotrichales</taxon>
        <taxon>Thiotrichaceae</taxon>
        <taxon>Thiomargarita</taxon>
    </lineage>
</organism>
<keyword evidence="2" id="KW-1185">Reference proteome</keyword>
<protein>
    <submittedName>
        <fullName evidence="1">Uncharacterized protein</fullName>
    </submittedName>
</protein>
<accession>A0A0A6PAX4</accession>
<name>A0A0A6PAX4_9GAMM</name>
<evidence type="ECO:0000313" key="2">
    <source>
        <dbReference type="Proteomes" id="UP000030428"/>
    </source>
</evidence>